<dbReference type="InterPro" id="IPR014284">
    <property type="entry name" value="RNA_pol_sigma-70_dom"/>
</dbReference>
<evidence type="ECO:0000256" key="1">
    <source>
        <dbReference type="ARBA" id="ARBA00023015"/>
    </source>
</evidence>
<dbReference type="SUPFAM" id="SSF88946">
    <property type="entry name" value="Sigma2 domain of RNA polymerase sigma factors"/>
    <property type="match status" value="1"/>
</dbReference>
<protein>
    <submittedName>
        <fullName evidence="9">RNA polymerase sigma-B factor</fullName>
    </submittedName>
</protein>
<dbReference type="InterPro" id="IPR007627">
    <property type="entry name" value="RNA_pol_sigma70_r2"/>
</dbReference>
<dbReference type="InterPro" id="IPR007624">
    <property type="entry name" value="RNA_pol_sigma70_r3"/>
</dbReference>
<comment type="caution">
    <text evidence="9">The sequence shown here is derived from an EMBL/GenBank/DDBJ whole genome shotgun (WGS) entry which is preliminary data.</text>
</comment>
<dbReference type="InterPro" id="IPR014322">
    <property type="entry name" value="RNA_pol_sigma-B/F/G"/>
</dbReference>
<organism evidence="9 10">
    <name type="scientific">Nocardioides aurantiacus</name>
    <dbReference type="NCBI Taxonomy" id="86796"/>
    <lineage>
        <taxon>Bacteria</taxon>
        <taxon>Bacillati</taxon>
        <taxon>Actinomycetota</taxon>
        <taxon>Actinomycetes</taxon>
        <taxon>Propionibacteriales</taxon>
        <taxon>Nocardioidaceae</taxon>
        <taxon>Nocardioides</taxon>
    </lineage>
</organism>
<dbReference type="RefSeq" id="WP_123389032.1">
    <property type="nucleotide sequence ID" value="NZ_RKHO01000001.1"/>
</dbReference>
<dbReference type="Gene3D" id="1.20.120.1810">
    <property type="match status" value="1"/>
</dbReference>
<evidence type="ECO:0000259" key="6">
    <source>
        <dbReference type="Pfam" id="PF04539"/>
    </source>
</evidence>
<dbReference type="PANTHER" id="PTHR30385">
    <property type="entry name" value="SIGMA FACTOR F FLAGELLAR"/>
    <property type="match status" value="1"/>
</dbReference>
<dbReference type="GO" id="GO:0003677">
    <property type="term" value="F:DNA binding"/>
    <property type="evidence" value="ECO:0007669"/>
    <property type="project" value="UniProtKB-KW"/>
</dbReference>
<evidence type="ECO:0000256" key="3">
    <source>
        <dbReference type="ARBA" id="ARBA00023125"/>
    </source>
</evidence>
<dbReference type="Pfam" id="PF04545">
    <property type="entry name" value="Sigma70_r4"/>
    <property type="match status" value="1"/>
</dbReference>
<dbReference type="CDD" id="cd06171">
    <property type="entry name" value="Sigma70_r4"/>
    <property type="match status" value="1"/>
</dbReference>
<feature type="compositionally biased region" description="Polar residues" evidence="5">
    <location>
        <begin position="13"/>
        <end position="38"/>
    </location>
</feature>
<dbReference type="InterPro" id="IPR036388">
    <property type="entry name" value="WH-like_DNA-bd_sf"/>
</dbReference>
<name>A0A3N2CQF1_9ACTN</name>
<dbReference type="OrthoDB" id="9804285at2"/>
<keyword evidence="2" id="KW-0731">Sigma factor</keyword>
<feature type="region of interest" description="Disordered" evidence="5">
    <location>
        <begin position="1"/>
        <end position="81"/>
    </location>
</feature>
<dbReference type="Pfam" id="PF04539">
    <property type="entry name" value="Sigma70_r3"/>
    <property type="match status" value="1"/>
</dbReference>
<dbReference type="PANTHER" id="PTHR30385:SF4">
    <property type="entry name" value="RNA POLYMERASE SIGMA-E FACTOR"/>
    <property type="match status" value="1"/>
</dbReference>
<keyword evidence="1" id="KW-0805">Transcription regulation</keyword>
<dbReference type="Gene3D" id="1.10.10.10">
    <property type="entry name" value="Winged helix-like DNA-binding domain superfamily/Winged helix DNA-binding domain"/>
    <property type="match status" value="2"/>
</dbReference>
<dbReference type="InterPro" id="IPR013325">
    <property type="entry name" value="RNA_pol_sigma_r2"/>
</dbReference>
<evidence type="ECO:0000313" key="10">
    <source>
        <dbReference type="Proteomes" id="UP000281738"/>
    </source>
</evidence>
<gene>
    <name evidence="9" type="ORF">EDD33_0583</name>
</gene>
<evidence type="ECO:0000259" key="7">
    <source>
        <dbReference type="Pfam" id="PF04542"/>
    </source>
</evidence>
<keyword evidence="4" id="KW-0804">Transcription</keyword>
<evidence type="ECO:0000256" key="2">
    <source>
        <dbReference type="ARBA" id="ARBA00023082"/>
    </source>
</evidence>
<evidence type="ECO:0000259" key="8">
    <source>
        <dbReference type="Pfam" id="PF04545"/>
    </source>
</evidence>
<proteinExistence type="predicted"/>
<feature type="domain" description="RNA polymerase sigma-70 region 4" evidence="8">
    <location>
        <begin position="261"/>
        <end position="306"/>
    </location>
</feature>
<accession>A0A3N2CQF1</accession>
<feature type="domain" description="RNA polymerase sigma-70 region 3" evidence="6">
    <location>
        <begin position="176"/>
        <end position="245"/>
    </location>
</feature>
<dbReference type="InterPro" id="IPR000943">
    <property type="entry name" value="RNA_pol_sigma70"/>
</dbReference>
<feature type="compositionally biased region" description="Basic and acidic residues" evidence="5">
    <location>
        <begin position="1"/>
        <end position="12"/>
    </location>
</feature>
<dbReference type="Pfam" id="PF04542">
    <property type="entry name" value="Sigma70_r2"/>
    <property type="match status" value="1"/>
</dbReference>
<dbReference type="PRINTS" id="PR00046">
    <property type="entry name" value="SIGMA70FCT"/>
</dbReference>
<dbReference type="Proteomes" id="UP000281738">
    <property type="component" value="Unassembled WGS sequence"/>
</dbReference>
<dbReference type="EMBL" id="RKHO01000001">
    <property type="protein sequence ID" value="ROR89753.1"/>
    <property type="molecule type" value="Genomic_DNA"/>
</dbReference>
<dbReference type="NCBIfam" id="TIGR02980">
    <property type="entry name" value="SigBFG"/>
    <property type="match status" value="1"/>
</dbReference>
<sequence length="319" mass="34968">MNDIDRPTHSDLSDTPTSVTTSDALPQALSDTSTTTIIRQPHAAARPTAALDDRPTTPSEARRQERAHDTADLFAEADATEDPEERRRLLDRVVELNLGLATAVVARFRSRGIPTDDLLQVARLALVKAARRFDRSTGHEFVSFAVPTMRGEVKRHFRDAGWMVRPPRRIQELQARIAPTRGDLANSLGRDPEPKEIAERLGVAESEVSEAMSALGCFTPASLDVPVGQDSPIALGDVLPGQENDGDAAEARVMLGPVVRRLGDRDRRVLQLRFFDGLTQREIAEDIGVTQMQVSRLLARILGQLRSDIEDPQPGRAAG</sequence>
<dbReference type="GO" id="GO:0016987">
    <property type="term" value="F:sigma factor activity"/>
    <property type="evidence" value="ECO:0007669"/>
    <property type="project" value="UniProtKB-KW"/>
</dbReference>
<feature type="domain" description="RNA polymerase sigma-70 region 2" evidence="7">
    <location>
        <begin position="94"/>
        <end position="162"/>
    </location>
</feature>
<dbReference type="SUPFAM" id="SSF88659">
    <property type="entry name" value="Sigma3 and sigma4 domains of RNA polymerase sigma factors"/>
    <property type="match status" value="2"/>
</dbReference>
<evidence type="ECO:0000313" key="9">
    <source>
        <dbReference type="EMBL" id="ROR89753.1"/>
    </source>
</evidence>
<dbReference type="AlphaFoldDB" id="A0A3N2CQF1"/>
<keyword evidence="10" id="KW-1185">Reference proteome</keyword>
<evidence type="ECO:0000256" key="4">
    <source>
        <dbReference type="ARBA" id="ARBA00023163"/>
    </source>
</evidence>
<dbReference type="GO" id="GO:0006352">
    <property type="term" value="P:DNA-templated transcription initiation"/>
    <property type="evidence" value="ECO:0007669"/>
    <property type="project" value="InterPro"/>
</dbReference>
<reference evidence="9 10" key="1">
    <citation type="submission" date="2018-11" db="EMBL/GenBank/DDBJ databases">
        <title>Sequencing the genomes of 1000 actinobacteria strains.</title>
        <authorList>
            <person name="Klenk H.-P."/>
        </authorList>
    </citation>
    <scope>NUCLEOTIDE SEQUENCE [LARGE SCALE GENOMIC DNA]</scope>
    <source>
        <strain evidence="9 10">DSM 12652</strain>
    </source>
</reference>
<feature type="compositionally biased region" description="Basic and acidic residues" evidence="5">
    <location>
        <begin position="51"/>
        <end position="71"/>
    </location>
</feature>
<keyword evidence="3" id="KW-0238">DNA-binding</keyword>
<dbReference type="NCBIfam" id="TIGR02937">
    <property type="entry name" value="sigma70-ECF"/>
    <property type="match status" value="1"/>
</dbReference>
<dbReference type="InterPro" id="IPR007630">
    <property type="entry name" value="RNA_pol_sigma70_r4"/>
</dbReference>
<dbReference type="InterPro" id="IPR013324">
    <property type="entry name" value="RNA_pol_sigma_r3/r4-like"/>
</dbReference>
<evidence type="ECO:0000256" key="5">
    <source>
        <dbReference type="SAM" id="MobiDB-lite"/>
    </source>
</evidence>